<accession>A0A7G2DV54</accession>
<dbReference type="SUPFAM" id="SSF48371">
    <property type="entry name" value="ARM repeat"/>
    <property type="match status" value="1"/>
</dbReference>
<dbReference type="InterPro" id="IPR051023">
    <property type="entry name" value="PP2A_Regulatory_Subunit_A"/>
</dbReference>
<dbReference type="InterPro" id="IPR004328">
    <property type="entry name" value="BRO1_dom"/>
</dbReference>
<evidence type="ECO:0000256" key="3">
    <source>
        <dbReference type="PROSITE-ProRule" id="PRU00103"/>
    </source>
</evidence>
<dbReference type="FunFam" id="1.25.10.10:FF:000062">
    <property type="entry name" value="Serine/threonine-protein phosphatase 2A regulatory subunit A alpha isoform"/>
    <property type="match status" value="1"/>
</dbReference>
<dbReference type="InterPro" id="IPR038499">
    <property type="entry name" value="BRO1_sf"/>
</dbReference>
<feature type="repeat" description="HEAT" evidence="3">
    <location>
        <begin position="431"/>
        <end position="469"/>
    </location>
</feature>
<feature type="repeat" description="HEAT" evidence="3">
    <location>
        <begin position="353"/>
        <end position="391"/>
    </location>
</feature>
<dbReference type="CDD" id="cd09247">
    <property type="entry name" value="BRO1_Alix_like_2"/>
    <property type="match status" value="1"/>
</dbReference>
<dbReference type="InterPro" id="IPR016024">
    <property type="entry name" value="ARM-type_fold"/>
</dbReference>
<organism evidence="5 6">
    <name type="scientific">Arabidopsis thaliana</name>
    <name type="common">Mouse-ear cress</name>
    <dbReference type="NCBI Taxonomy" id="3702"/>
    <lineage>
        <taxon>Eukaryota</taxon>
        <taxon>Viridiplantae</taxon>
        <taxon>Streptophyta</taxon>
        <taxon>Embryophyta</taxon>
        <taxon>Tracheophyta</taxon>
        <taxon>Spermatophyta</taxon>
        <taxon>Magnoliopsida</taxon>
        <taxon>eudicotyledons</taxon>
        <taxon>Gunneridae</taxon>
        <taxon>Pentapetalae</taxon>
        <taxon>rosids</taxon>
        <taxon>malvids</taxon>
        <taxon>Brassicales</taxon>
        <taxon>Brassicaceae</taxon>
        <taxon>Camelineae</taxon>
        <taxon>Arabidopsis</taxon>
    </lineage>
</organism>
<dbReference type="InterPro" id="IPR054573">
    <property type="entry name" value="PP2A/SF3B1-like_HEAT"/>
</dbReference>
<feature type="repeat" description="HEAT" evidence="3">
    <location>
        <begin position="509"/>
        <end position="547"/>
    </location>
</feature>
<feature type="repeat" description="HEAT" evidence="3">
    <location>
        <begin position="197"/>
        <end position="235"/>
    </location>
</feature>
<feature type="repeat" description="HEAT" evidence="3">
    <location>
        <begin position="470"/>
        <end position="508"/>
    </location>
</feature>
<feature type="domain" description="BRO1" evidence="4">
    <location>
        <begin position="631"/>
        <end position="986"/>
    </location>
</feature>
<sequence length="999" mass="112366">MSMVDEPLYPIAVLIDELKNDDIQRRLNSIKRLSIIARALGEERTRKELIPFLSENNDDDDEVLLAMAEELGGFILYVGGVEYAYVLLPPLETLSTVEETCVREKAVDSLCRIGAQMRESDLVEHFTPLAKVFWEIGRLKLFTSILVDLREHRSGFSALLGCGCRLSAGEWFTARVSACGIFHIAYPSAPDVLKTELRSIYGQLCQDDMPMVRRAAATNLGKFAATIESAHLKTDIMSMFEDLTQDDQDSVRLLAVEGCAALGKLLEPQDCVAHILPVIVNFSQDKSWRVRYMVANQLYELCEAVGPEPTRTDLVPAYARLLRDNEAEVRIAAAGKVTKFCRILNPELAIQHILPCVKELSSDSSQHVRSALASVIMGMAPVLGKDATIEHLLPIFLSLLKDEFPDVRLNIISKLDQVNQVIGIDLLSQSLLPAIVELAEDRHWRVRLAIIEYIPLLASQLGVGFFDEKLGALCMQWLQDKVHSIREAAANNLKRLAEEFGPEWAMQHIVPQVLEMINNPHYLYRMTILRAVSLLAPVMGSEITCSKLLPAVITASKDRVPNIKFNVAKMMQSLIPIVDQAVVENMIRPCLVELSEDPDVDVRYFANQALQSIDNLRNQEFGRRTMTMMQYLIPEPKTKEILYEKTLQAAGPITLGEVKELTSKRKIIEESVNKTSKVIDSTTREMTRGLTSACEQDLHKLGEYLPLLFNLVHYTDKIKRVSNLKIRWSSGLISQTLIQRTCPKFFQVDNIMFEFGMVLFIYAVKLRERAMELVSTDSKKAVAVYREASGVFHHLSHEILPLLQTCLPPGKLPELTPPLCSALSLLCLAEGQAVTTEKAEESGKSASLLSKLHFGIFQFLSEAYALLSSRLTGEYKDLSTRFLEYVTTMGALHELKSQKYLAELLESEDRVGDAVGVLRRALAAAKKSTPSKDDKWIAIFKKEREDVAKNMAKYEKLNDSMMLQKIPIDREIPFPKGEKIVNLIPYTPTRVVRELRFKS</sequence>
<dbReference type="SMART" id="SM01041">
    <property type="entry name" value="BRO1"/>
    <property type="match status" value="1"/>
</dbReference>
<feature type="repeat" description="HEAT" evidence="3">
    <location>
        <begin position="275"/>
        <end position="313"/>
    </location>
</feature>
<dbReference type="Pfam" id="PF22646">
    <property type="entry name" value="PPP2R1A-like_HEAT"/>
    <property type="match status" value="1"/>
</dbReference>
<dbReference type="Pfam" id="PF02985">
    <property type="entry name" value="HEAT"/>
    <property type="match status" value="1"/>
</dbReference>
<evidence type="ECO:0000256" key="2">
    <source>
        <dbReference type="ARBA" id="ARBA00038332"/>
    </source>
</evidence>
<dbReference type="PROSITE" id="PS50077">
    <property type="entry name" value="HEAT_REPEAT"/>
    <property type="match status" value="12"/>
</dbReference>
<evidence type="ECO:0000259" key="4">
    <source>
        <dbReference type="PROSITE" id="PS51180"/>
    </source>
</evidence>
<evidence type="ECO:0000256" key="1">
    <source>
        <dbReference type="ARBA" id="ARBA00022737"/>
    </source>
</evidence>
<evidence type="ECO:0000313" key="6">
    <source>
        <dbReference type="Proteomes" id="UP000516314"/>
    </source>
</evidence>
<gene>
    <name evidence="5" type="ORF">AT9943_LOCUS1135</name>
</gene>
<feature type="repeat" description="HEAT" evidence="3">
    <location>
        <begin position="392"/>
        <end position="430"/>
    </location>
</feature>
<dbReference type="Pfam" id="PF22956">
    <property type="entry name" value="VPS15-like_hel"/>
    <property type="match status" value="1"/>
</dbReference>
<protein>
    <submittedName>
        <fullName evidence="5">(thale cress) hypothetical protein</fullName>
    </submittedName>
</protein>
<dbReference type="Gene3D" id="1.25.40.280">
    <property type="entry name" value="alix/aip1 like domains"/>
    <property type="match status" value="1"/>
</dbReference>
<dbReference type="PANTHER" id="PTHR10648:SF36">
    <property type="entry name" value="SERINE_THREONINE-PROTEIN PHOSPHATASE 2A 65 KDA REGULATORY SUBUNIT A BETA ISOFORM-RELATED"/>
    <property type="match status" value="1"/>
</dbReference>
<comment type="similarity">
    <text evidence="2">Belongs to the phosphatase 2A regulatory subunit A family.</text>
</comment>
<dbReference type="EMBL" id="LR881466">
    <property type="protein sequence ID" value="CAD5312594.1"/>
    <property type="molecule type" value="Genomic_DNA"/>
</dbReference>
<dbReference type="PROSITE" id="PS51180">
    <property type="entry name" value="BRO1"/>
    <property type="match status" value="1"/>
</dbReference>
<evidence type="ECO:0000313" key="5">
    <source>
        <dbReference type="EMBL" id="CAD5312594.1"/>
    </source>
</evidence>
<feature type="repeat" description="HEAT" evidence="3">
    <location>
        <begin position="10"/>
        <end position="48"/>
    </location>
</feature>
<dbReference type="Pfam" id="PF03097">
    <property type="entry name" value="BRO1"/>
    <property type="match status" value="1"/>
</dbReference>
<name>A0A7G2DV54_ARATH</name>
<feature type="repeat" description="HEAT" evidence="3">
    <location>
        <begin position="548"/>
        <end position="586"/>
    </location>
</feature>
<feature type="repeat" description="HEAT" evidence="3">
    <location>
        <begin position="587"/>
        <end position="625"/>
    </location>
</feature>
<dbReference type="PANTHER" id="PTHR10648">
    <property type="entry name" value="SERINE/THREONINE-PROTEIN PHOSPHATASE PP2A 65 KDA REGULATORY SUBUNIT"/>
    <property type="match status" value="1"/>
</dbReference>
<dbReference type="InterPro" id="IPR011989">
    <property type="entry name" value="ARM-like"/>
</dbReference>
<proteinExistence type="inferred from homology"/>
<dbReference type="InterPro" id="IPR021133">
    <property type="entry name" value="HEAT_type_2"/>
</dbReference>
<feature type="repeat" description="HEAT" evidence="3">
    <location>
        <begin position="236"/>
        <end position="274"/>
    </location>
</feature>
<dbReference type="GO" id="GO:0005634">
    <property type="term" value="C:nucleus"/>
    <property type="evidence" value="ECO:0007669"/>
    <property type="project" value="UniProtKB-ARBA"/>
</dbReference>
<dbReference type="InterPro" id="IPR055231">
    <property type="entry name" value="2AA_helical"/>
</dbReference>
<dbReference type="Gene3D" id="1.25.10.10">
    <property type="entry name" value="Leucine-rich Repeat Variant"/>
    <property type="match status" value="1"/>
</dbReference>
<dbReference type="Proteomes" id="UP000516314">
    <property type="component" value="Chromosome 1"/>
</dbReference>
<feature type="repeat" description="HEAT" evidence="3">
    <location>
        <begin position="314"/>
        <end position="352"/>
    </location>
</feature>
<dbReference type="AlphaFoldDB" id="A0A7G2DV54"/>
<dbReference type="GO" id="GO:0000159">
    <property type="term" value="C:protein phosphatase type 2A complex"/>
    <property type="evidence" value="ECO:0007669"/>
    <property type="project" value="UniProtKB-ARBA"/>
</dbReference>
<reference evidence="5 6" key="1">
    <citation type="submission" date="2020-09" db="EMBL/GenBank/DDBJ databases">
        <authorList>
            <person name="Ashkenazy H."/>
        </authorList>
    </citation>
    <scope>NUCLEOTIDE SEQUENCE [LARGE SCALE GENOMIC DNA]</scope>
    <source>
        <strain evidence="6">cv. Cdm-0</strain>
    </source>
</reference>
<dbReference type="InterPro" id="IPR000357">
    <property type="entry name" value="HEAT"/>
</dbReference>
<keyword evidence="1" id="KW-0677">Repeat</keyword>